<evidence type="ECO:0000313" key="2">
    <source>
        <dbReference type="EMBL" id="GFU23822.1"/>
    </source>
</evidence>
<dbReference type="AlphaFoldDB" id="A0A8X6QKG0"/>
<comment type="caution">
    <text evidence="2">The sequence shown here is derived from an EMBL/GenBank/DDBJ whole genome shotgun (WGS) entry which is preliminary data.</text>
</comment>
<feature type="compositionally biased region" description="Basic and acidic residues" evidence="1">
    <location>
        <begin position="45"/>
        <end position="54"/>
    </location>
</feature>
<feature type="compositionally biased region" description="Polar residues" evidence="1">
    <location>
        <begin position="13"/>
        <end position="22"/>
    </location>
</feature>
<evidence type="ECO:0000313" key="3">
    <source>
        <dbReference type="Proteomes" id="UP000887013"/>
    </source>
</evidence>
<keyword evidence="3" id="KW-1185">Reference proteome</keyword>
<feature type="non-terminal residue" evidence="2">
    <location>
        <position position="1"/>
    </location>
</feature>
<feature type="compositionally biased region" description="Basic and acidic residues" evidence="1">
    <location>
        <begin position="23"/>
        <end position="34"/>
    </location>
</feature>
<name>A0A8X6QKG0_NEPPI</name>
<sequence length="61" mass="7120">NKDGPHHRVVTRRVQNTPSSSEEYARGVRWDRGRIRAPVQGSRSFHQDGRDPARKSRRKVK</sequence>
<reference evidence="2" key="1">
    <citation type="submission" date="2020-08" db="EMBL/GenBank/DDBJ databases">
        <title>Multicomponent nature underlies the extraordinary mechanical properties of spider dragline silk.</title>
        <authorList>
            <person name="Kono N."/>
            <person name="Nakamura H."/>
            <person name="Mori M."/>
            <person name="Yoshida Y."/>
            <person name="Ohtoshi R."/>
            <person name="Malay A.D."/>
            <person name="Moran D.A.P."/>
            <person name="Tomita M."/>
            <person name="Numata K."/>
            <person name="Arakawa K."/>
        </authorList>
    </citation>
    <scope>NUCLEOTIDE SEQUENCE</scope>
</reference>
<proteinExistence type="predicted"/>
<organism evidence="2 3">
    <name type="scientific">Nephila pilipes</name>
    <name type="common">Giant wood spider</name>
    <name type="synonym">Nephila maculata</name>
    <dbReference type="NCBI Taxonomy" id="299642"/>
    <lineage>
        <taxon>Eukaryota</taxon>
        <taxon>Metazoa</taxon>
        <taxon>Ecdysozoa</taxon>
        <taxon>Arthropoda</taxon>
        <taxon>Chelicerata</taxon>
        <taxon>Arachnida</taxon>
        <taxon>Araneae</taxon>
        <taxon>Araneomorphae</taxon>
        <taxon>Entelegynae</taxon>
        <taxon>Araneoidea</taxon>
        <taxon>Nephilidae</taxon>
        <taxon>Nephila</taxon>
    </lineage>
</organism>
<evidence type="ECO:0000256" key="1">
    <source>
        <dbReference type="SAM" id="MobiDB-lite"/>
    </source>
</evidence>
<gene>
    <name evidence="2" type="ORF">NPIL_282481</name>
</gene>
<feature type="region of interest" description="Disordered" evidence="1">
    <location>
        <begin position="1"/>
        <end position="61"/>
    </location>
</feature>
<protein>
    <submittedName>
        <fullName evidence="2">Uncharacterized protein</fullName>
    </submittedName>
</protein>
<accession>A0A8X6QKG0</accession>
<dbReference type="Proteomes" id="UP000887013">
    <property type="component" value="Unassembled WGS sequence"/>
</dbReference>
<dbReference type="EMBL" id="BMAW01128068">
    <property type="protein sequence ID" value="GFU23822.1"/>
    <property type="molecule type" value="Genomic_DNA"/>
</dbReference>